<organism evidence="2 3">
    <name type="scientific">Nocardioides euryhalodurans</name>
    <dbReference type="NCBI Taxonomy" id="2518370"/>
    <lineage>
        <taxon>Bacteria</taxon>
        <taxon>Bacillati</taxon>
        <taxon>Actinomycetota</taxon>
        <taxon>Actinomycetes</taxon>
        <taxon>Propionibacteriales</taxon>
        <taxon>Nocardioidaceae</taxon>
        <taxon>Nocardioides</taxon>
    </lineage>
</organism>
<dbReference type="EMBL" id="CP038267">
    <property type="protein sequence ID" value="QBR92263.1"/>
    <property type="molecule type" value="Genomic_DNA"/>
</dbReference>
<dbReference type="OrthoDB" id="9758957at2"/>
<sequence length="247" mass="27209">MVVTTSQVLTIAHRGASAYAPENTLSSLRTAVELGCDLAEVDVQRTRDGVLVLAHDAELGRTTGRNRRISDVTYRDLQRLDAGSWFSPVYAGERIPTLEQALDVLGGTGTGLLLEVKHPARYPGITADVARALHDHEGRVVVQSFDHDVMRDFARLGTGRRVGLLGHPPVRRLRALSRWAAYVNPRHRRATAEYVDAVHDAGMSSFVWTVDRDPDIRRALDLRVDGVISNRPDAVTRALADRLVPAL</sequence>
<dbReference type="GO" id="GO:0008081">
    <property type="term" value="F:phosphoric diester hydrolase activity"/>
    <property type="evidence" value="ECO:0007669"/>
    <property type="project" value="InterPro"/>
</dbReference>
<proteinExistence type="predicted"/>
<dbReference type="Gene3D" id="3.20.20.190">
    <property type="entry name" value="Phosphatidylinositol (PI) phosphodiesterase"/>
    <property type="match status" value="1"/>
</dbReference>
<evidence type="ECO:0000259" key="1">
    <source>
        <dbReference type="PROSITE" id="PS51704"/>
    </source>
</evidence>
<keyword evidence="3" id="KW-1185">Reference proteome</keyword>
<evidence type="ECO:0000313" key="2">
    <source>
        <dbReference type="EMBL" id="QBR92263.1"/>
    </source>
</evidence>
<accession>A0A4P7GK12</accession>
<reference evidence="2 3" key="1">
    <citation type="submission" date="2019-03" db="EMBL/GenBank/DDBJ databases">
        <title>Three New Species of Nocardioides, Nocardioides euryhalodurans sp. nov., Nocardioides seonyuensis sp. nov. and Nocardioides eburneoflavus sp. nov., Iolated from Soil.</title>
        <authorList>
            <person name="Roh S.G."/>
            <person name="Lee C."/>
            <person name="Kim M.-K."/>
            <person name="Kim S.B."/>
        </authorList>
    </citation>
    <scope>NUCLEOTIDE SEQUENCE [LARGE SCALE GENOMIC DNA]</scope>
    <source>
        <strain evidence="2 3">MMS17-SY117</strain>
    </source>
</reference>
<dbReference type="Pfam" id="PF03009">
    <property type="entry name" value="GDPD"/>
    <property type="match status" value="1"/>
</dbReference>
<dbReference type="Proteomes" id="UP000294894">
    <property type="component" value="Chromosome"/>
</dbReference>
<dbReference type="PANTHER" id="PTHR46211:SF1">
    <property type="entry name" value="GLYCEROPHOSPHODIESTER PHOSPHODIESTERASE, CYTOPLASMIC"/>
    <property type="match status" value="1"/>
</dbReference>
<protein>
    <recommendedName>
        <fullName evidence="1">GP-PDE domain-containing protein</fullName>
    </recommendedName>
</protein>
<name>A0A4P7GK12_9ACTN</name>
<dbReference type="InterPro" id="IPR030395">
    <property type="entry name" value="GP_PDE_dom"/>
</dbReference>
<dbReference type="PANTHER" id="PTHR46211">
    <property type="entry name" value="GLYCEROPHOSPHORYL DIESTER PHOSPHODIESTERASE"/>
    <property type="match status" value="1"/>
</dbReference>
<evidence type="ECO:0000313" key="3">
    <source>
        <dbReference type="Proteomes" id="UP000294894"/>
    </source>
</evidence>
<feature type="domain" description="GP-PDE" evidence="1">
    <location>
        <begin position="8"/>
        <end position="239"/>
    </location>
</feature>
<dbReference type="GO" id="GO:0006629">
    <property type="term" value="P:lipid metabolic process"/>
    <property type="evidence" value="ECO:0007669"/>
    <property type="project" value="InterPro"/>
</dbReference>
<dbReference type="AlphaFoldDB" id="A0A4P7GK12"/>
<dbReference type="KEGG" id="noy:EXE57_08145"/>
<gene>
    <name evidence="2" type="ORF">EXE57_08145</name>
</gene>
<dbReference type="SUPFAM" id="SSF51695">
    <property type="entry name" value="PLC-like phosphodiesterases"/>
    <property type="match status" value="1"/>
</dbReference>
<dbReference type="PROSITE" id="PS51704">
    <property type="entry name" value="GP_PDE"/>
    <property type="match status" value="1"/>
</dbReference>
<dbReference type="InterPro" id="IPR017946">
    <property type="entry name" value="PLC-like_Pdiesterase_TIM-brl"/>
</dbReference>